<sequence>MVFLKVNSSAPRQCPQHRDHSFELCSTLFSSVLYSSKGFNTGIGINPGLFAAYKGHHYAGPGNHFCEFSHVHTH</sequence>
<gene>
    <name evidence="1" type="ORF">HZH66_009900</name>
</gene>
<dbReference type="Gene3D" id="3.40.470.10">
    <property type="entry name" value="Uracil-DNA glycosylase-like domain"/>
    <property type="match status" value="1"/>
</dbReference>
<proteinExistence type="predicted"/>
<evidence type="ECO:0000313" key="1">
    <source>
        <dbReference type="EMBL" id="KAF7388763.1"/>
    </source>
</evidence>
<accession>A0A834JI22</accession>
<dbReference type="AlphaFoldDB" id="A0A834JI22"/>
<comment type="caution">
    <text evidence="1">The sequence shown here is derived from an EMBL/GenBank/DDBJ whole genome shotgun (WGS) entry which is preliminary data.</text>
</comment>
<evidence type="ECO:0000313" key="2">
    <source>
        <dbReference type="Proteomes" id="UP000614350"/>
    </source>
</evidence>
<name>A0A834JI22_VESVU</name>
<keyword evidence="2" id="KW-1185">Reference proteome</keyword>
<reference evidence="1" key="1">
    <citation type="journal article" date="2020" name="G3 (Bethesda)">
        <title>High-Quality Assemblies for Three Invasive Social Wasps from the &lt;i&gt;Vespula&lt;/i&gt; Genus.</title>
        <authorList>
            <person name="Harrop T.W.R."/>
            <person name="Guhlin J."/>
            <person name="McLaughlin G.M."/>
            <person name="Permina E."/>
            <person name="Stockwell P."/>
            <person name="Gilligan J."/>
            <person name="Le Lec M.F."/>
            <person name="Gruber M.A.M."/>
            <person name="Quinn O."/>
            <person name="Lovegrove M."/>
            <person name="Duncan E.J."/>
            <person name="Remnant E.J."/>
            <person name="Van Eeckhoven J."/>
            <person name="Graham B."/>
            <person name="Knapp R.A."/>
            <person name="Langford K.W."/>
            <person name="Kronenberg Z."/>
            <person name="Press M.O."/>
            <person name="Eacker S.M."/>
            <person name="Wilson-Rankin E.E."/>
            <person name="Purcell J."/>
            <person name="Lester P.J."/>
            <person name="Dearden P.K."/>
        </authorList>
    </citation>
    <scope>NUCLEOTIDE SEQUENCE</scope>
    <source>
        <strain evidence="1">Marl-1</strain>
    </source>
</reference>
<organism evidence="1 2">
    <name type="scientific">Vespula vulgaris</name>
    <name type="common">Yellow jacket</name>
    <name type="synonym">Wasp</name>
    <dbReference type="NCBI Taxonomy" id="7454"/>
    <lineage>
        <taxon>Eukaryota</taxon>
        <taxon>Metazoa</taxon>
        <taxon>Ecdysozoa</taxon>
        <taxon>Arthropoda</taxon>
        <taxon>Hexapoda</taxon>
        <taxon>Insecta</taxon>
        <taxon>Pterygota</taxon>
        <taxon>Neoptera</taxon>
        <taxon>Endopterygota</taxon>
        <taxon>Hymenoptera</taxon>
        <taxon>Apocrita</taxon>
        <taxon>Aculeata</taxon>
        <taxon>Vespoidea</taxon>
        <taxon>Vespidae</taxon>
        <taxon>Vespinae</taxon>
        <taxon>Vespula</taxon>
    </lineage>
</organism>
<dbReference type="Proteomes" id="UP000614350">
    <property type="component" value="Unassembled WGS sequence"/>
</dbReference>
<dbReference type="InterPro" id="IPR036895">
    <property type="entry name" value="Uracil-DNA_glycosylase-like_sf"/>
</dbReference>
<dbReference type="EMBL" id="JACSEA010000011">
    <property type="protein sequence ID" value="KAF7388763.1"/>
    <property type="molecule type" value="Genomic_DNA"/>
</dbReference>
<dbReference type="SUPFAM" id="SSF52141">
    <property type="entry name" value="Uracil-DNA glycosylase-like"/>
    <property type="match status" value="1"/>
</dbReference>
<protein>
    <submittedName>
        <fullName evidence="1">Uncharacterized protein</fullName>
    </submittedName>
</protein>